<name>A0A8G2CM53_ACIRU</name>
<organism evidence="1 2">
    <name type="scientific">Acidiphilium rubrum</name>
    <dbReference type="NCBI Taxonomy" id="526"/>
    <lineage>
        <taxon>Bacteria</taxon>
        <taxon>Pseudomonadati</taxon>
        <taxon>Pseudomonadota</taxon>
        <taxon>Alphaproteobacteria</taxon>
        <taxon>Acetobacterales</taxon>
        <taxon>Acidocellaceae</taxon>
        <taxon>Acidiphilium</taxon>
    </lineage>
</organism>
<sequence>MSETADRAIEVMPFHAGIDYFDCLSRLQDVLAPARYLEIGVWRGESLERSRAASIAIDPHFLIDRNIMEGKPSCHLFQTGSDAFFATEDPVTTLGGPIDLAFLDGMHHFEFLLRDFANTERVCHPGSAIVLHDCLPIDPRIAHRDQSEDLRVDAVVPGWWAGDVWKVPVLLKRFRPDLTMIAFDAPPTGLIVITGLDPANRSLNEHYQTMVDAMMAVDLASYGTARLFDLLAPHPTRLLDDPAALRATLFPGERR</sequence>
<keyword evidence="1" id="KW-0489">Methyltransferase</keyword>
<proteinExistence type="predicted"/>
<dbReference type="GO" id="GO:0008168">
    <property type="term" value="F:methyltransferase activity"/>
    <property type="evidence" value="ECO:0007669"/>
    <property type="project" value="UniProtKB-KW"/>
</dbReference>
<comment type="caution">
    <text evidence="1">The sequence shown here is derived from an EMBL/GenBank/DDBJ whole genome shotgun (WGS) entry which is preliminary data.</text>
</comment>
<dbReference type="Gene3D" id="3.40.50.150">
    <property type="entry name" value="Vaccinia Virus protein VP39"/>
    <property type="match status" value="1"/>
</dbReference>
<accession>A0A8G2CM53</accession>
<protein>
    <submittedName>
        <fullName evidence="1">Methyltransferase domain-containing protein</fullName>
    </submittedName>
</protein>
<dbReference type="EMBL" id="FTNE01000017">
    <property type="protein sequence ID" value="SIR16370.1"/>
    <property type="molecule type" value="Genomic_DNA"/>
</dbReference>
<dbReference type="SUPFAM" id="SSF53335">
    <property type="entry name" value="S-adenosyl-L-methionine-dependent methyltransferases"/>
    <property type="match status" value="1"/>
</dbReference>
<evidence type="ECO:0000313" key="2">
    <source>
        <dbReference type="Proteomes" id="UP000186308"/>
    </source>
</evidence>
<dbReference type="InterPro" id="IPR029063">
    <property type="entry name" value="SAM-dependent_MTases_sf"/>
</dbReference>
<evidence type="ECO:0000313" key="1">
    <source>
        <dbReference type="EMBL" id="SIR16370.1"/>
    </source>
</evidence>
<keyword evidence="2" id="KW-1185">Reference proteome</keyword>
<dbReference type="OrthoDB" id="799111at2"/>
<dbReference type="GO" id="GO:0032259">
    <property type="term" value="P:methylation"/>
    <property type="evidence" value="ECO:0007669"/>
    <property type="project" value="UniProtKB-KW"/>
</dbReference>
<dbReference type="Proteomes" id="UP000186308">
    <property type="component" value="Unassembled WGS sequence"/>
</dbReference>
<dbReference type="RefSeq" id="WP_029312209.1">
    <property type="nucleotide sequence ID" value="NZ_FTNE01000017.1"/>
</dbReference>
<dbReference type="AlphaFoldDB" id="A0A8G2CM53"/>
<keyword evidence="1" id="KW-0808">Transferase</keyword>
<reference evidence="1 2" key="1">
    <citation type="submission" date="2017-01" db="EMBL/GenBank/DDBJ databases">
        <authorList>
            <person name="Varghese N."/>
            <person name="Submissions S."/>
        </authorList>
    </citation>
    <scope>NUCLEOTIDE SEQUENCE [LARGE SCALE GENOMIC DNA]</scope>
    <source>
        <strain evidence="1 2">ATCC 35905</strain>
    </source>
</reference>
<gene>
    <name evidence="1" type="ORF">SAMN05421828_11751</name>
</gene>
<dbReference type="Pfam" id="PF13578">
    <property type="entry name" value="Methyltransf_24"/>
    <property type="match status" value="1"/>
</dbReference>